<evidence type="ECO:0000256" key="1">
    <source>
        <dbReference type="ARBA" id="ARBA00009075"/>
    </source>
</evidence>
<keyword evidence="6" id="KW-1185">Reference proteome</keyword>
<comment type="similarity">
    <text evidence="1">Belongs to the outer membrane porin (Opr) (TC 1.B.25) family.</text>
</comment>
<proteinExistence type="inferred from homology"/>
<organism evidence="5 6">
    <name type="scientific">Geopseudomonas sagittaria</name>
    <dbReference type="NCBI Taxonomy" id="1135990"/>
    <lineage>
        <taxon>Bacteria</taxon>
        <taxon>Pseudomonadati</taxon>
        <taxon>Pseudomonadota</taxon>
        <taxon>Gammaproteobacteria</taxon>
        <taxon>Pseudomonadales</taxon>
        <taxon>Pseudomonadaceae</taxon>
        <taxon>Geopseudomonas</taxon>
    </lineage>
</organism>
<evidence type="ECO:0000256" key="3">
    <source>
        <dbReference type="ARBA" id="ARBA00022729"/>
    </source>
</evidence>
<keyword evidence="3 4" id="KW-0732">Signal</keyword>
<protein>
    <submittedName>
        <fullName evidence="5">Outer membrane porin, OprD family</fullName>
    </submittedName>
</protein>
<evidence type="ECO:0000313" key="6">
    <source>
        <dbReference type="Proteomes" id="UP000243084"/>
    </source>
</evidence>
<dbReference type="PANTHER" id="PTHR34596">
    <property type="entry name" value="CHITOPORIN"/>
    <property type="match status" value="1"/>
</dbReference>
<feature type="signal peptide" evidence="4">
    <location>
        <begin position="1"/>
        <end position="27"/>
    </location>
</feature>
<keyword evidence="2" id="KW-0813">Transport</keyword>
<dbReference type="RefSeq" id="WP_092429894.1">
    <property type="nucleotide sequence ID" value="NZ_FOXM01000005.1"/>
</dbReference>
<dbReference type="Proteomes" id="UP000243084">
    <property type="component" value="Unassembled WGS sequence"/>
</dbReference>
<evidence type="ECO:0000256" key="4">
    <source>
        <dbReference type="SAM" id="SignalP"/>
    </source>
</evidence>
<evidence type="ECO:0000313" key="5">
    <source>
        <dbReference type="EMBL" id="SFP71938.1"/>
    </source>
</evidence>
<dbReference type="EMBL" id="FOXM01000005">
    <property type="protein sequence ID" value="SFP71938.1"/>
    <property type="molecule type" value="Genomic_DNA"/>
</dbReference>
<dbReference type="AlphaFoldDB" id="A0A1I5SMK5"/>
<dbReference type="InterPro" id="IPR023614">
    <property type="entry name" value="Porin_dom_sf"/>
</dbReference>
<dbReference type="Pfam" id="PF03573">
    <property type="entry name" value="OprD"/>
    <property type="match status" value="1"/>
</dbReference>
<name>A0A1I5SMK5_9GAMM</name>
<evidence type="ECO:0000256" key="2">
    <source>
        <dbReference type="ARBA" id="ARBA00022448"/>
    </source>
</evidence>
<accession>A0A1I5SMK5</accession>
<dbReference type="GO" id="GO:0016020">
    <property type="term" value="C:membrane"/>
    <property type="evidence" value="ECO:0007669"/>
    <property type="project" value="InterPro"/>
</dbReference>
<feature type="chain" id="PRO_5017322088" evidence="4">
    <location>
        <begin position="28"/>
        <end position="415"/>
    </location>
</feature>
<dbReference type="GO" id="GO:0015288">
    <property type="term" value="F:porin activity"/>
    <property type="evidence" value="ECO:0007669"/>
    <property type="project" value="TreeGrafter"/>
</dbReference>
<dbReference type="InterPro" id="IPR005318">
    <property type="entry name" value="OM_porin_bac"/>
</dbReference>
<reference evidence="6" key="1">
    <citation type="submission" date="2016-10" db="EMBL/GenBank/DDBJ databases">
        <authorList>
            <person name="Varghese N."/>
            <person name="Submissions S."/>
        </authorList>
    </citation>
    <scope>NUCLEOTIDE SEQUENCE [LARGE SCALE GENOMIC DNA]</scope>
    <source>
        <strain evidence="6">JCM 18195</strain>
    </source>
</reference>
<dbReference type="Gene3D" id="2.40.160.10">
    <property type="entry name" value="Porin"/>
    <property type="match status" value="1"/>
</dbReference>
<gene>
    <name evidence="5" type="ORF">SAMN05216229_1054</name>
</gene>
<dbReference type="PANTHER" id="PTHR34596:SF2">
    <property type="entry name" value="CHITOPORIN"/>
    <property type="match status" value="1"/>
</dbReference>
<sequence>MIKTSQRSKLALGILAAAMAIPAVSQAALVEDSKASLELRNMYLNRDFRDGAASPSYGETWAQGFIAKFESGYTEGTVGVGVDALGLLGVKLDSSRDRTAGNMLPLETNGDPVDEYSQLGLTAKARISKSTLHMGTLLPVLPVVQYNNTRLLPSSFTGGLLTSQEITGLTLHASRLEDVSLRDSSDRQSVGFGAAESAHFDVLGGSYAFNPQLTASYYYGELQDIYKQHFGGLVHSAPLGEGLSLRTDLRYFNTKDDGDQKAGEFDSDFFNGMVTLGVGGHKFGVGYQNMSGDGVFPFMNGADPYSVNLSTFWTFARQEEDAYQVRYDYDFASIGIPGLAFMTRYVSGYNIEAANGSYDDGKEWERDTDIVYTLQDGSLKGLRFHVRNVTYRAESRVGRDVDENRLIVSYTLPLL</sequence>
<dbReference type="OrthoDB" id="6759120at2"/>